<dbReference type="OrthoDB" id="339325at2759"/>
<keyword evidence="4" id="KW-0808">Transferase</keyword>
<comment type="catalytic activity">
    <reaction evidence="11">
        <text>L-seryl-[protein] + ATP = O-phospho-L-seryl-[protein] + ADP + H(+)</text>
        <dbReference type="Rhea" id="RHEA:17989"/>
        <dbReference type="Rhea" id="RHEA-COMP:9863"/>
        <dbReference type="Rhea" id="RHEA-COMP:11604"/>
        <dbReference type="ChEBI" id="CHEBI:15378"/>
        <dbReference type="ChEBI" id="CHEBI:29999"/>
        <dbReference type="ChEBI" id="CHEBI:30616"/>
        <dbReference type="ChEBI" id="CHEBI:83421"/>
        <dbReference type="ChEBI" id="CHEBI:456216"/>
        <dbReference type="EC" id="2.7.11.1"/>
    </reaction>
</comment>
<dbReference type="GO" id="GO:0005524">
    <property type="term" value="F:ATP binding"/>
    <property type="evidence" value="ECO:0007669"/>
    <property type="project" value="UniProtKB-KW"/>
</dbReference>
<dbReference type="AlphaFoldDB" id="A0A9P1ECV9"/>
<evidence type="ECO:0000256" key="11">
    <source>
        <dbReference type="ARBA" id="ARBA00048679"/>
    </source>
</evidence>
<evidence type="ECO:0000256" key="3">
    <source>
        <dbReference type="ARBA" id="ARBA00022527"/>
    </source>
</evidence>
<feature type="domain" description="Protein kinase" evidence="13">
    <location>
        <begin position="140"/>
        <end position="414"/>
    </location>
</feature>
<keyword evidence="6" id="KW-0547">Nucleotide-binding</keyword>
<evidence type="ECO:0000256" key="5">
    <source>
        <dbReference type="ARBA" id="ARBA00022692"/>
    </source>
</evidence>
<comment type="subcellular location">
    <subcellularLocation>
        <location evidence="1">Cell membrane</location>
        <topology evidence="1">Single-pass membrane protein</topology>
    </subcellularLocation>
</comment>
<dbReference type="InterPro" id="IPR000719">
    <property type="entry name" value="Prot_kinase_dom"/>
</dbReference>
<name>A0A9P1ECV9_CUSEU</name>
<dbReference type="EC" id="2.7.11.1" evidence="2"/>
<evidence type="ECO:0000313" key="15">
    <source>
        <dbReference type="Proteomes" id="UP001152484"/>
    </source>
</evidence>
<evidence type="ECO:0000256" key="1">
    <source>
        <dbReference type="ARBA" id="ARBA00004162"/>
    </source>
</evidence>
<evidence type="ECO:0000256" key="12">
    <source>
        <dbReference type="SAM" id="Phobius"/>
    </source>
</evidence>
<reference evidence="14" key="1">
    <citation type="submission" date="2022-07" db="EMBL/GenBank/DDBJ databases">
        <authorList>
            <person name="Macas J."/>
            <person name="Novak P."/>
            <person name="Neumann P."/>
        </authorList>
    </citation>
    <scope>NUCLEOTIDE SEQUENCE</scope>
</reference>
<sequence>MEGPASNTLLTIKKDQNLEKIEIPNSHRYTGHCLDLSAYSVSPFSCILFFSAASEAAADSPSVAILPLTPALSPTVGVALFCLVGLFSVMAFFLCLGIKARRKRALEGRRVDVVVDDARGGEKGVRVFSGQEVERFSANFSRSRVIAYGGFSTVYLGKFPDLTLAAIKTIDSSSDRLQRIFKQELEILLKIKHDNIVKILGYSEEGTLVLEYVPNGTLQENLHGAKGSFLRWKDRTAIAFQLAGALNYLHQQCDMQIVHGDVKSSNILLDSDMNCKLCDFGSAKMGFSSTVFPPASPSQHRMIGSPGYADPHYLRTGISSKKNDIYSFGVLLLELITGLDVVSSHNDNVSLIKKVGPMLKDVSKVAEMVDRRLSGEYELEEAMAMASLAALCLIDPPSLRPSASDIIETMKNCIASLA</sequence>
<dbReference type="Gene3D" id="1.10.510.10">
    <property type="entry name" value="Transferase(Phosphotransferase) domain 1"/>
    <property type="match status" value="1"/>
</dbReference>
<evidence type="ECO:0000256" key="8">
    <source>
        <dbReference type="ARBA" id="ARBA00022989"/>
    </source>
</evidence>
<accession>A0A9P1ECV9</accession>
<keyword evidence="8 12" id="KW-1133">Transmembrane helix</keyword>
<gene>
    <name evidence="14" type="ORF">CEURO_LOCUS13269</name>
</gene>
<dbReference type="PANTHER" id="PTHR47982">
    <property type="entry name" value="PROLINE-RICH RECEPTOR-LIKE PROTEIN KINASE PERK4"/>
    <property type="match status" value="1"/>
</dbReference>
<evidence type="ECO:0000256" key="10">
    <source>
        <dbReference type="ARBA" id="ARBA00047899"/>
    </source>
</evidence>
<organism evidence="14 15">
    <name type="scientific">Cuscuta europaea</name>
    <name type="common">European dodder</name>
    <dbReference type="NCBI Taxonomy" id="41803"/>
    <lineage>
        <taxon>Eukaryota</taxon>
        <taxon>Viridiplantae</taxon>
        <taxon>Streptophyta</taxon>
        <taxon>Embryophyta</taxon>
        <taxon>Tracheophyta</taxon>
        <taxon>Spermatophyta</taxon>
        <taxon>Magnoliopsida</taxon>
        <taxon>eudicotyledons</taxon>
        <taxon>Gunneridae</taxon>
        <taxon>Pentapetalae</taxon>
        <taxon>asterids</taxon>
        <taxon>lamiids</taxon>
        <taxon>Solanales</taxon>
        <taxon>Convolvulaceae</taxon>
        <taxon>Cuscuteae</taxon>
        <taxon>Cuscuta</taxon>
        <taxon>Cuscuta subgen. Cuscuta</taxon>
    </lineage>
</organism>
<keyword evidence="5 12" id="KW-0812">Transmembrane</keyword>
<evidence type="ECO:0000256" key="7">
    <source>
        <dbReference type="ARBA" id="ARBA00022840"/>
    </source>
</evidence>
<dbReference type="PROSITE" id="PS00108">
    <property type="entry name" value="PROTEIN_KINASE_ST"/>
    <property type="match status" value="1"/>
</dbReference>
<dbReference type="Pfam" id="PF00069">
    <property type="entry name" value="Pkinase"/>
    <property type="match status" value="1"/>
</dbReference>
<evidence type="ECO:0000256" key="4">
    <source>
        <dbReference type="ARBA" id="ARBA00022679"/>
    </source>
</evidence>
<dbReference type="EMBL" id="CAMAPE010000035">
    <property type="protein sequence ID" value="CAH9096126.1"/>
    <property type="molecule type" value="Genomic_DNA"/>
</dbReference>
<evidence type="ECO:0000256" key="6">
    <source>
        <dbReference type="ARBA" id="ARBA00022741"/>
    </source>
</evidence>
<dbReference type="InterPro" id="IPR008271">
    <property type="entry name" value="Ser/Thr_kinase_AS"/>
</dbReference>
<dbReference type="Proteomes" id="UP001152484">
    <property type="component" value="Unassembled WGS sequence"/>
</dbReference>
<keyword evidence="15" id="KW-1185">Reference proteome</keyword>
<evidence type="ECO:0000256" key="9">
    <source>
        <dbReference type="ARBA" id="ARBA00023136"/>
    </source>
</evidence>
<proteinExistence type="predicted"/>
<dbReference type="PROSITE" id="PS50011">
    <property type="entry name" value="PROTEIN_KINASE_DOM"/>
    <property type="match status" value="1"/>
</dbReference>
<feature type="transmembrane region" description="Helical" evidence="12">
    <location>
        <begin position="76"/>
        <end position="100"/>
    </location>
</feature>
<dbReference type="GO" id="GO:0004674">
    <property type="term" value="F:protein serine/threonine kinase activity"/>
    <property type="evidence" value="ECO:0007669"/>
    <property type="project" value="UniProtKB-KW"/>
</dbReference>
<evidence type="ECO:0000256" key="2">
    <source>
        <dbReference type="ARBA" id="ARBA00012513"/>
    </source>
</evidence>
<dbReference type="PANTHER" id="PTHR47982:SF11">
    <property type="entry name" value="PROTEIN KINASE DOMAIN-CONTAINING PROTEIN"/>
    <property type="match status" value="1"/>
</dbReference>
<protein>
    <recommendedName>
        <fullName evidence="2">non-specific serine/threonine protein kinase</fullName>
        <ecNumber evidence="2">2.7.11.1</ecNumber>
    </recommendedName>
</protein>
<dbReference type="InterPro" id="IPR011009">
    <property type="entry name" value="Kinase-like_dom_sf"/>
</dbReference>
<evidence type="ECO:0000313" key="14">
    <source>
        <dbReference type="EMBL" id="CAH9096126.1"/>
    </source>
</evidence>
<dbReference type="SMART" id="SM00220">
    <property type="entry name" value="S_TKc"/>
    <property type="match status" value="1"/>
</dbReference>
<evidence type="ECO:0000259" key="13">
    <source>
        <dbReference type="PROSITE" id="PS50011"/>
    </source>
</evidence>
<keyword evidence="7" id="KW-0067">ATP-binding</keyword>
<dbReference type="Gene3D" id="3.30.200.20">
    <property type="entry name" value="Phosphorylase Kinase, domain 1"/>
    <property type="match status" value="1"/>
</dbReference>
<dbReference type="InterPro" id="IPR047117">
    <property type="entry name" value="PERK1-13-like"/>
</dbReference>
<keyword evidence="3" id="KW-0723">Serine/threonine-protein kinase</keyword>
<dbReference type="SUPFAM" id="SSF56112">
    <property type="entry name" value="Protein kinase-like (PK-like)"/>
    <property type="match status" value="1"/>
</dbReference>
<comment type="catalytic activity">
    <reaction evidence="10">
        <text>L-threonyl-[protein] + ATP = O-phospho-L-threonyl-[protein] + ADP + H(+)</text>
        <dbReference type="Rhea" id="RHEA:46608"/>
        <dbReference type="Rhea" id="RHEA-COMP:11060"/>
        <dbReference type="Rhea" id="RHEA-COMP:11605"/>
        <dbReference type="ChEBI" id="CHEBI:15378"/>
        <dbReference type="ChEBI" id="CHEBI:30013"/>
        <dbReference type="ChEBI" id="CHEBI:30616"/>
        <dbReference type="ChEBI" id="CHEBI:61977"/>
        <dbReference type="ChEBI" id="CHEBI:456216"/>
        <dbReference type="EC" id="2.7.11.1"/>
    </reaction>
</comment>
<dbReference type="GO" id="GO:0005886">
    <property type="term" value="C:plasma membrane"/>
    <property type="evidence" value="ECO:0007669"/>
    <property type="project" value="UniProtKB-SubCell"/>
</dbReference>
<keyword evidence="3" id="KW-0418">Kinase</keyword>
<comment type="caution">
    <text evidence="14">The sequence shown here is derived from an EMBL/GenBank/DDBJ whole genome shotgun (WGS) entry which is preliminary data.</text>
</comment>
<keyword evidence="9 12" id="KW-0472">Membrane</keyword>